<dbReference type="InterPro" id="IPR050975">
    <property type="entry name" value="Sleep_regulator"/>
</dbReference>
<name>A0A914Z9S7_9BILA</name>
<evidence type="ECO:0000256" key="1">
    <source>
        <dbReference type="ARBA" id="ARBA00022729"/>
    </source>
</evidence>
<dbReference type="PANTHER" id="PTHR33562:SF2">
    <property type="entry name" value="PROTEIN QUIVER"/>
    <property type="match status" value="1"/>
</dbReference>
<evidence type="ECO:0000256" key="3">
    <source>
        <dbReference type="SAM" id="SignalP"/>
    </source>
</evidence>
<dbReference type="WBParaSite" id="PSU_v2.g7000.t1">
    <property type="protein sequence ID" value="PSU_v2.g7000.t1"/>
    <property type="gene ID" value="PSU_v2.g7000"/>
</dbReference>
<keyword evidence="4" id="KW-1185">Reference proteome</keyword>
<dbReference type="PANTHER" id="PTHR33562">
    <property type="entry name" value="ATILLA, ISOFORM B-RELATED-RELATED"/>
    <property type="match status" value="1"/>
</dbReference>
<organism evidence="4 5">
    <name type="scientific">Panagrolaimus superbus</name>
    <dbReference type="NCBI Taxonomy" id="310955"/>
    <lineage>
        <taxon>Eukaryota</taxon>
        <taxon>Metazoa</taxon>
        <taxon>Ecdysozoa</taxon>
        <taxon>Nematoda</taxon>
        <taxon>Chromadorea</taxon>
        <taxon>Rhabditida</taxon>
        <taxon>Tylenchina</taxon>
        <taxon>Panagrolaimomorpha</taxon>
        <taxon>Panagrolaimoidea</taxon>
        <taxon>Panagrolaimidae</taxon>
        <taxon>Panagrolaimus</taxon>
    </lineage>
</organism>
<feature type="chain" id="PRO_5036814459" evidence="3">
    <location>
        <begin position="21"/>
        <end position="198"/>
    </location>
</feature>
<reference evidence="5" key="1">
    <citation type="submission" date="2022-11" db="UniProtKB">
        <authorList>
            <consortium name="WormBaseParasite"/>
        </authorList>
    </citation>
    <scope>IDENTIFICATION</scope>
</reference>
<keyword evidence="1 3" id="KW-0732">Signal</keyword>
<proteinExistence type="predicted"/>
<sequence>MSQKLLTFACLALLVTVGLGKDEIKNVETKKTVKNVSVPVVVETETVETRKTVGSGAAAAAAIGSGTSGTYSCYQCNSATMGEEECESTDLEVLSKFNKPCTGIPKGSSLQGITTAVQCRKIEQDVEGEKKRIIRECAYTGGEEELDGKKRTGNKGIYMYFYTCNNTMVSEPCNPAPQAILSLGTLVVVAIAQFFHYF</sequence>
<evidence type="ECO:0000256" key="2">
    <source>
        <dbReference type="ARBA" id="ARBA00023180"/>
    </source>
</evidence>
<dbReference type="Proteomes" id="UP000887577">
    <property type="component" value="Unplaced"/>
</dbReference>
<evidence type="ECO:0000313" key="5">
    <source>
        <dbReference type="WBParaSite" id="PSU_v2.g7000.t1"/>
    </source>
</evidence>
<accession>A0A914Z9S7</accession>
<dbReference type="GO" id="GO:0032222">
    <property type="term" value="P:regulation of synaptic transmission, cholinergic"/>
    <property type="evidence" value="ECO:0007669"/>
    <property type="project" value="InterPro"/>
</dbReference>
<keyword evidence="2" id="KW-0325">Glycoprotein</keyword>
<evidence type="ECO:0000313" key="4">
    <source>
        <dbReference type="Proteomes" id="UP000887577"/>
    </source>
</evidence>
<dbReference type="InterPro" id="IPR031424">
    <property type="entry name" value="QVR-like"/>
</dbReference>
<feature type="signal peptide" evidence="3">
    <location>
        <begin position="1"/>
        <end position="20"/>
    </location>
</feature>
<dbReference type="Pfam" id="PF17064">
    <property type="entry name" value="QVR"/>
    <property type="match status" value="1"/>
</dbReference>
<dbReference type="AlphaFoldDB" id="A0A914Z9S7"/>
<dbReference type="GO" id="GO:0030431">
    <property type="term" value="P:sleep"/>
    <property type="evidence" value="ECO:0007669"/>
    <property type="project" value="InterPro"/>
</dbReference>
<protein>
    <submittedName>
        <fullName evidence="5">Uncharacterized protein</fullName>
    </submittedName>
</protein>